<dbReference type="Pfam" id="PF12835">
    <property type="entry name" value="Integrase_1"/>
    <property type="match status" value="1"/>
</dbReference>
<evidence type="ECO:0000256" key="3">
    <source>
        <dbReference type="ARBA" id="ARBA00023172"/>
    </source>
</evidence>
<comment type="caution">
    <text evidence="6">The sequence shown here is derived from an EMBL/GenBank/DDBJ whole genome shotgun (WGS) entry which is preliminary data.</text>
</comment>
<accession>A0A5M8FID9</accession>
<dbReference type="AlphaFoldDB" id="A0A5M8FID9"/>
<keyword evidence="1" id="KW-0229">DNA integration</keyword>
<dbReference type="OrthoDB" id="5394387at2"/>
<evidence type="ECO:0000313" key="7">
    <source>
        <dbReference type="Proteomes" id="UP000322981"/>
    </source>
</evidence>
<dbReference type="InterPro" id="IPR013762">
    <property type="entry name" value="Integrase-like_cat_sf"/>
</dbReference>
<organism evidence="6 7">
    <name type="scientific">Thiohalocapsa marina</name>
    <dbReference type="NCBI Taxonomy" id="424902"/>
    <lineage>
        <taxon>Bacteria</taxon>
        <taxon>Pseudomonadati</taxon>
        <taxon>Pseudomonadota</taxon>
        <taxon>Gammaproteobacteria</taxon>
        <taxon>Chromatiales</taxon>
        <taxon>Chromatiaceae</taxon>
        <taxon>Thiohalocapsa</taxon>
    </lineage>
</organism>
<feature type="domain" description="Core-binding (CB)" evidence="5">
    <location>
        <begin position="22"/>
        <end position="107"/>
    </location>
</feature>
<dbReference type="InterPro" id="IPR010998">
    <property type="entry name" value="Integrase_recombinase_N"/>
</dbReference>
<dbReference type="Proteomes" id="UP000322981">
    <property type="component" value="Unassembled WGS sequence"/>
</dbReference>
<keyword evidence="3" id="KW-0233">DNA recombination</keyword>
<evidence type="ECO:0000256" key="1">
    <source>
        <dbReference type="ARBA" id="ARBA00022908"/>
    </source>
</evidence>
<dbReference type="GO" id="GO:0006310">
    <property type="term" value="P:DNA recombination"/>
    <property type="evidence" value="ECO:0007669"/>
    <property type="project" value="UniProtKB-KW"/>
</dbReference>
<dbReference type="GO" id="GO:0003677">
    <property type="term" value="F:DNA binding"/>
    <property type="evidence" value="ECO:0007669"/>
    <property type="project" value="UniProtKB-UniRule"/>
</dbReference>
<reference evidence="6 7" key="1">
    <citation type="submission" date="2019-09" db="EMBL/GenBank/DDBJ databases">
        <title>Whole-genome sequence of the purple sulfur bacterium Thiohalocapsa marina DSM 19078.</title>
        <authorList>
            <person name="Kyndt J.A."/>
            <person name="Meyer T.E."/>
        </authorList>
    </citation>
    <scope>NUCLEOTIDE SEQUENCE [LARGE SCALE GENOMIC DNA]</scope>
    <source>
        <strain evidence="6 7">DSM 19078</strain>
    </source>
</reference>
<proteinExistence type="predicted"/>
<name>A0A5M8FID9_9GAMM</name>
<dbReference type="PROSITE" id="PS51900">
    <property type="entry name" value="CB"/>
    <property type="match status" value="1"/>
</dbReference>
<dbReference type="EMBL" id="VWXX01000022">
    <property type="protein sequence ID" value="KAA6184234.1"/>
    <property type="molecule type" value="Genomic_DNA"/>
</dbReference>
<evidence type="ECO:0000259" key="5">
    <source>
        <dbReference type="PROSITE" id="PS51900"/>
    </source>
</evidence>
<evidence type="ECO:0000313" key="6">
    <source>
        <dbReference type="EMBL" id="KAA6184234.1"/>
    </source>
</evidence>
<dbReference type="GO" id="GO:0015074">
    <property type="term" value="P:DNA integration"/>
    <property type="evidence" value="ECO:0007669"/>
    <property type="project" value="UniProtKB-KW"/>
</dbReference>
<dbReference type="Gene3D" id="1.10.443.10">
    <property type="entry name" value="Intergrase catalytic core"/>
    <property type="match status" value="1"/>
</dbReference>
<sequence length="322" mass="34468">MRGGTSMGLFAGTSARNLGWGRTLAYAGRAILQARFGGGHYSSVASHTERWRVFASWARTQAGIRDLRAIPPELLVQYADHLKAEGRAVSTIQNRLSTVNVILDYAREGHWEPVSPRALSGAARSAVRTQPPRALDAGRVEAARTALQQAGLHRAAAVLGLARTFGLRSEEAAKADLDRLAKEAARLGRINILDGTKGGRTVPRWVAVTPAGQQALQAALAARPPGSVNLLAPTESYKGWRQGELRAGRALLQAQGLPGYHDARAAYACERYRELTGHPAPAVTGGRRTAERDTDRTARAIIARELGHGRVDIAAAYVGSAR</sequence>
<dbReference type="InterPro" id="IPR024456">
    <property type="entry name" value="Integrase_catalytic_putative"/>
</dbReference>
<evidence type="ECO:0000256" key="2">
    <source>
        <dbReference type="ARBA" id="ARBA00023125"/>
    </source>
</evidence>
<dbReference type="InterPro" id="IPR044068">
    <property type="entry name" value="CB"/>
</dbReference>
<keyword evidence="2 4" id="KW-0238">DNA-binding</keyword>
<dbReference type="SUPFAM" id="SSF56349">
    <property type="entry name" value="DNA breaking-rejoining enzymes"/>
    <property type="match status" value="1"/>
</dbReference>
<protein>
    <submittedName>
        <fullName evidence="6">Integrase</fullName>
    </submittedName>
</protein>
<evidence type="ECO:0000256" key="4">
    <source>
        <dbReference type="PROSITE-ProRule" id="PRU01248"/>
    </source>
</evidence>
<keyword evidence="7" id="KW-1185">Reference proteome</keyword>
<dbReference type="Gene3D" id="1.10.150.130">
    <property type="match status" value="1"/>
</dbReference>
<gene>
    <name evidence="6" type="ORF">F2Q65_13035</name>
</gene>
<dbReference type="InterPro" id="IPR011010">
    <property type="entry name" value="DNA_brk_join_enz"/>
</dbReference>